<organism evidence="1 2">
    <name type="scientific">Micromonospora echinaurantiaca</name>
    <dbReference type="NCBI Taxonomy" id="47857"/>
    <lineage>
        <taxon>Bacteria</taxon>
        <taxon>Bacillati</taxon>
        <taxon>Actinomycetota</taxon>
        <taxon>Actinomycetes</taxon>
        <taxon>Micromonosporales</taxon>
        <taxon>Micromonosporaceae</taxon>
        <taxon>Micromonospora</taxon>
    </lineage>
</organism>
<dbReference type="InterPro" id="IPR036689">
    <property type="entry name" value="ESAT-6-like_sf"/>
</dbReference>
<sequence>MSMSGFQVDPEALRTSAESLDRSVDRMAEVLEQFESTVQGLGEPWGGDDLGALIGELYLGIHDLTMSCFEGNGEVLGQFAAGLHTMADAFEEADQQVEAGLRKIGQALGG</sequence>
<reference evidence="1 2" key="1">
    <citation type="submission" date="2016-06" db="EMBL/GenBank/DDBJ databases">
        <authorList>
            <person name="Kjaerup R.B."/>
            <person name="Dalgaard T.S."/>
            <person name="Juul-Madsen H.R."/>
        </authorList>
    </citation>
    <scope>NUCLEOTIDE SEQUENCE [LARGE SCALE GENOMIC DNA]</scope>
    <source>
        <strain evidence="1 2">DSM 43904</strain>
    </source>
</reference>
<keyword evidence="2" id="KW-1185">Reference proteome</keyword>
<dbReference type="SUPFAM" id="SSF140453">
    <property type="entry name" value="EsxAB dimer-like"/>
    <property type="match status" value="1"/>
</dbReference>
<dbReference type="AlphaFoldDB" id="A0A1C5ISA2"/>
<protein>
    <submittedName>
        <fullName evidence="1">Uncharacterized conserved protein YukE</fullName>
    </submittedName>
</protein>
<dbReference type="Gene3D" id="1.10.287.1060">
    <property type="entry name" value="ESAT-6-like"/>
    <property type="match status" value="1"/>
</dbReference>
<proteinExistence type="predicted"/>
<dbReference type="EMBL" id="LT607750">
    <property type="protein sequence ID" value="SCG61195.1"/>
    <property type="molecule type" value="Genomic_DNA"/>
</dbReference>
<name>A0A1C5ISA2_9ACTN</name>
<dbReference type="RefSeq" id="WP_088994884.1">
    <property type="nucleotide sequence ID" value="NZ_LT607750.1"/>
</dbReference>
<gene>
    <name evidence="1" type="ORF">GA0070609_3696</name>
</gene>
<dbReference type="Proteomes" id="UP000198217">
    <property type="component" value="Chromosome I"/>
</dbReference>
<accession>A0A1C5ISA2</accession>
<evidence type="ECO:0000313" key="2">
    <source>
        <dbReference type="Proteomes" id="UP000198217"/>
    </source>
</evidence>
<evidence type="ECO:0000313" key="1">
    <source>
        <dbReference type="EMBL" id="SCG61195.1"/>
    </source>
</evidence>